<dbReference type="PROSITE" id="PS50088">
    <property type="entry name" value="ANK_REPEAT"/>
    <property type="match status" value="3"/>
</dbReference>
<dbReference type="GO" id="GO:0005576">
    <property type="term" value="C:extracellular region"/>
    <property type="evidence" value="ECO:0007669"/>
    <property type="project" value="UniProtKB-SubCell"/>
</dbReference>
<feature type="repeat" description="ANK" evidence="10">
    <location>
        <begin position="9"/>
        <end position="41"/>
    </location>
</feature>
<evidence type="ECO:0000256" key="1">
    <source>
        <dbReference type="ARBA" id="ARBA00004175"/>
    </source>
</evidence>
<keyword evidence="5" id="KW-1052">Target cell membrane</keyword>
<evidence type="ECO:0000256" key="9">
    <source>
        <dbReference type="ARBA" id="ARBA00023298"/>
    </source>
</evidence>
<keyword evidence="6" id="KW-0800">Toxin</keyword>
<sequence>MDADVTPQSASTCLYQACRQNNVEHVKMLLKDGANINALDADRRTPLHFACDGGSIACLDFLLKMGADVHTPQSPLTPLHVACQEDSVECAEILLKYGANGAYDTIYRKRLLNKLRKIGVKDKMLNWIERWVWVCWNKVQSKFRQYKVGLPQGSVNSLSLLNMYVNNLTKRLKKTGNFQVSKFADHLVIWTEANNNWNYRSQQSELESAMNKALEVLQSWEIDNQMIINKF</sequence>
<name>A0AAV4MYQ1_CAEEX</name>
<evidence type="ECO:0000313" key="12">
    <source>
        <dbReference type="EMBL" id="GIX76452.1"/>
    </source>
</evidence>
<keyword evidence="8" id="KW-0638">Presynaptic neurotoxin</keyword>
<protein>
    <recommendedName>
        <fullName evidence="11">Reverse transcriptase domain-containing protein</fullName>
    </recommendedName>
</protein>
<dbReference type="Proteomes" id="UP001054945">
    <property type="component" value="Unassembled WGS sequence"/>
</dbReference>
<evidence type="ECO:0000313" key="13">
    <source>
        <dbReference type="Proteomes" id="UP001054945"/>
    </source>
</evidence>
<gene>
    <name evidence="12" type="ORF">CEXT_292441</name>
</gene>
<feature type="repeat" description="ANK" evidence="10">
    <location>
        <begin position="74"/>
        <end position="100"/>
    </location>
</feature>
<keyword evidence="7" id="KW-0528">Neurotoxin</keyword>
<dbReference type="PROSITE" id="PS50297">
    <property type="entry name" value="ANK_REP_REGION"/>
    <property type="match status" value="3"/>
</dbReference>
<dbReference type="InterPro" id="IPR053080">
    <property type="entry name" value="PP1_regulatory_subunit_27"/>
</dbReference>
<dbReference type="SMART" id="SM00248">
    <property type="entry name" value="ANK"/>
    <property type="match status" value="3"/>
</dbReference>
<proteinExistence type="predicted"/>
<keyword evidence="4" id="KW-0964">Secreted</keyword>
<dbReference type="Pfam" id="PF00078">
    <property type="entry name" value="RVT_1"/>
    <property type="match status" value="1"/>
</dbReference>
<dbReference type="AlphaFoldDB" id="A0AAV4MYQ1"/>
<evidence type="ECO:0000256" key="4">
    <source>
        <dbReference type="ARBA" id="ARBA00022525"/>
    </source>
</evidence>
<dbReference type="PANTHER" id="PTHR46899">
    <property type="entry name" value="PROTEIN PHOSPHATASE 1 REGULATORY SUBUNIT 27"/>
    <property type="match status" value="1"/>
</dbReference>
<evidence type="ECO:0000256" key="3">
    <source>
        <dbReference type="ARBA" id="ARBA00022483"/>
    </source>
</evidence>
<evidence type="ECO:0000256" key="2">
    <source>
        <dbReference type="ARBA" id="ARBA00004613"/>
    </source>
</evidence>
<dbReference type="Pfam" id="PF13637">
    <property type="entry name" value="Ank_4"/>
    <property type="match status" value="1"/>
</dbReference>
<accession>A0AAV4MYQ1</accession>
<organism evidence="12 13">
    <name type="scientific">Caerostris extrusa</name>
    <name type="common">Bark spider</name>
    <name type="synonym">Caerostris bankana</name>
    <dbReference type="NCBI Taxonomy" id="172846"/>
    <lineage>
        <taxon>Eukaryota</taxon>
        <taxon>Metazoa</taxon>
        <taxon>Ecdysozoa</taxon>
        <taxon>Arthropoda</taxon>
        <taxon>Chelicerata</taxon>
        <taxon>Arachnida</taxon>
        <taxon>Araneae</taxon>
        <taxon>Araneomorphae</taxon>
        <taxon>Entelegynae</taxon>
        <taxon>Araneoidea</taxon>
        <taxon>Araneidae</taxon>
        <taxon>Caerostris</taxon>
    </lineage>
</organism>
<dbReference type="PROSITE" id="PS50878">
    <property type="entry name" value="RT_POL"/>
    <property type="match status" value="1"/>
</dbReference>
<keyword evidence="3" id="KW-0268">Exocytosis</keyword>
<evidence type="ECO:0000256" key="5">
    <source>
        <dbReference type="ARBA" id="ARBA00022537"/>
    </source>
</evidence>
<dbReference type="SUPFAM" id="SSF48403">
    <property type="entry name" value="Ankyrin repeat"/>
    <property type="match status" value="1"/>
</dbReference>
<dbReference type="EMBL" id="BPLR01002664">
    <property type="protein sequence ID" value="GIX76452.1"/>
    <property type="molecule type" value="Genomic_DNA"/>
</dbReference>
<evidence type="ECO:0000256" key="7">
    <source>
        <dbReference type="ARBA" id="ARBA00022699"/>
    </source>
</evidence>
<evidence type="ECO:0000256" key="8">
    <source>
        <dbReference type="ARBA" id="ARBA00023028"/>
    </source>
</evidence>
<keyword evidence="13" id="KW-1185">Reference proteome</keyword>
<keyword evidence="10" id="KW-0040">ANK repeat</keyword>
<dbReference type="InterPro" id="IPR036770">
    <property type="entry name" value="Ankyrin_rpt-contain_sf"/>
</dbReference>
<dbReference type="GO" id="GO:0044218">
    <property type="term" value="C:other organism cell membrane"/>
    <property type="evidence" value="ECO:0007669"/>
    <property type="project" value="UniProtKB-KW"/>
</dbReference>
<comment type="subcellular location">
    <subcellularLocation>
        <location evidence="2">Secreted</location>
    </subcellularLocation>
    <subcellularLocation>
        <location evidence="1">Target cell membrane</location>
    </subcellularLocation>
</comment>
<comment type="caution">
    <text evidence="12">The sequence shown here is derived from an EMBL/GenBank/DDBJ whole genome shotgun (WGS) entry which is preliminary data.</text>
</comment>
<evidence type="ECO:0000256" key="10">
    <source>
        <dbReference type="PROSITE-ProRule" id="PRU00023"/>
    </source>
</evidence>
<dbReference type="GO" id="GO:0006887">
    <property type="term" value="P:exocytosis"/>
    <property type="evidence" value="ECO:0007669"/>
    <property type="project" value="UniProtKB-KW"/>
</dbReference>
<feature type="domain" description="Reverse transcriptase" evidence="11">
    <location>
        <begin position="1"/>
        <end position="231"/>
    </location>
</feature>
<reference evidence="12 13" key="1">
    <citation type="submission" date="2021-06" db="EMBL/GenBank/DDBJ databases">
        <title>Caerostris extrusa draft genome.</title>
        <authorList>
            <person name="Kono N."/>
            <person name="Arakawa K."/>
        </authorList>
    </citation>
    <scope>NUCLEOTIDE SEQUENCE [LARGE SCALE GENOMIC DNA]</scope>
</reference>
<feature type="repeat" description="ANK" evidence="10">
    <location>
        <begin position="42"/>
        <end position="74"/>
    </location>
</feature>
<evidence type="ECO:0000256" key="6">
    <source>
        <dbReference type="ARBA" id="ARBA00022656"/>
    </source>
</evidence>
<evidence type="ECO:0000259" key="11">
    <source>
        <dbReference type="PROSITE" id="PS50878"/>
    </source>
</evidence>
<keyword evidence="9" id="KW-1053">Target membrane</keyword>
<dbReference type="Gene3D" id="1.25.40.20">
    <property type="entry name" value="Ankyrin repeat-containing domain"/>
    <property type="match status" value="1"/>
</dbReference>
<keyword evidence="9" id="KW-0472">Membrane</keyword>
<dbReference type="InterPro" id="IPR000477">
    <property type="entry name" value="RT_dom"/>
</dbReference>
<dbReference type="PANTHER" id="PTHR46899:SF3">
    <property type="entry name" value="PROTEIN PHOSPHATASE 1 REGULATORY SUBUNIT 27"/>
    <property type="match status" value="1"/>
</dbReference>
<dbReference type="GO" id="GO:0090729">
    <property type="term" value="F:toxin activity"/>
    <property type="evidence" value="ECO:0007669"/>
    <property type="project" value="UniProtKB-KW"/>
</dbReference>
<dbReference type="GO" id="GO:0044231">
    <property type="term" value="C:host cell presynaptic membrane"/>
    <property type="evidence" value="ECO:0007669"/>
    <property type="project" value="UniProtKB-KW"/>
</dbReference>
<dbReference type="InterPro" id="IPR002110">
    <property type="entry name" value="Ankyrin_rpt"/>
</dbReference>